<name>A0AAU9LKP9_9ASTR</name>
<dbReference type="Gene3D" id="1.25.10.10">
    <property type="entry name" value="Leucine-rich Repeat Variant"/>
    <property type="match status" value="1"/>
</dbReference>
<dbReference type="InterPro" id="IPR012302">
    <property type="entry name" value="Malic_NAD-bd"/>
</dbReference>
<dbReference type="AlphaFoldDB" id="A0AAU9LKP9"/>
<dbReference type="Pfam" id="PF14817">
    <property type="entry name" value="HAUS5"/>
    <property type="match status" value="1"/>
</dbReference>
<sequence>MVRWDEDADSKNFGPLQLTQVLCNIQVFTKVMPSLFDPNFEDFFINTSDAYQVKSLKLEIISSIATDESISVIFQELQGLITTERSGVDPAASPFAKSIGEVQSIGLREGSDLLQVVKKVKPHVLVGFSGVGDLEVFSMSRFGSLCFGGLSKSYQSGAYQEGSCGKWSRVAKPCLSQSTRIRKDNKLLNGVVNSQKSLEDCKYVSGLLEEWWEQLGSTVVDWVTVDGQNVAVWNNHVKQLLAFYDKELLINMMDAQPQQQSLP</sequence>
<dbReference type="InterPro" id="IPR044706">
    <property type="entry name" value="AUG5_plant"/>
</dbReference>
<proteinExistence type="predicted"/>
<dbReference type="EMBL" id="CAKMRJ010000001">
    <property type="protein sequence ID" value="CAH1414635.1"/>
    <property type="molecule type" value="Genomic_DNA"/>
</dbReference>
<reference evidence="2 3" key="1">
    <citation type="submission" date="2022-01" db="EMBL/GenBank/DDBJ databases">
        <authorList>
            <person name="Xiong W."/>
            <person name="Schranz E."/>
        </authorList>
    </citation>
    <scope>NUCLEOTIDE SEQUENCE [LARGE SCALE GENOMIC DNA]</scope>
</reference>
<protein>
    <recommendedName>
        <fullName evidence="1">Malic enzyme NAD-binding domain-containing protein</fullName>
    </recommendedName>
</protein>
<evidence type="ECO:0000259" key="1">
    <source>
        <dbReference type="Pfam" id="PF03949"/>
    </source>
</evidence>
<accession>A0AAU9LKP9</accession>
<dbReference type="PANTHER" id="PTHR34968:SF1">
    <property type="entry name" value="AUGMIN SUBUNIT 5"/>
    <property type="match status" value="1"/>
</dbReference>
<evidence type="ECO:0000313" key="3">
    <source>
        <dbReference type="Proteomes" id="UP001157418"/>
    </source>
</evidence>
<dbReference type="GO" id="GO:0051225">
    <property type="term" value="P:spindle assembly"/>
    <property type="evidence" value="ECO:0007669"/>
    <property type="project" value="InterPro"/>
</dbReference>
<keyword evidence="3" id="KW-1185">Reference proteome</keyword>
<comment type="caution">
    <text evidence="2">The sequence shown here is derived from an EMBL/GenBank/DDBJ whole genome shotgun (WGS) entry which is preliminary data.</text>
</comment>
<evidence type="ECO:0000313" key="2">
    <source>
        <dbReference type="EMBL" id="CAH1414635.1"/>
    </source>
</evidence>
<gene>
    <name evidence="2" type="ORF">LVIROSA_LOCUS2542</name>
</gene>
<dbReference type="Proteomes" id="UP001157418">
    <property type="component" value="Unassembled WGS sequence"/>
</dbReference>
<dbReference type="InterPro" id="IPR029131">
    <property type="entry name" value="HAUS5"/>
</dbReference>
<dbReference type="GO" id="GO:0070652">
    <property type="term" value="C:HAUS complex"/>
    <property type="evidence" value="ECO:0007669"/>
    <property type="project" value="InterPro"/>
</dbReference>
<dbReference type="PANTHER" id="PTHR34968">
    <property type="entry name" value="AUGMIN SUBUNIT 5"/>
    <property type="match status" value="1"/>
</dbReference>
<organism evidence="2 3">
    <name type="scientific">Lactuca virosa</name>
    <dbReference type="NCBI Taxonomy" id="75947"/>
    <lineage>
        <taxon>Eukaryota</taxon>
        <taxon>Viridiplantae</taxon>
        <taxon>Streptophyta</taxon>
        <taxon>Embryophyta</taxon>
        <taxon>Tracheophyta</taxon>
        <taxon>Spermatophyta</taxon>
        <taxon>Magnoliopsida</taxon>
        <taxon>eudicotyledons</taxon>
        <taxon>Gunneridae</taxon>
        <taxon>Pentapetalae</taxon>
        <taxon>asterids</taxon>
        <taxon>campanulids</taxon>
        <taxon>Asterales</taxon>
        <taxon>Asteraceae</taxon>
        <taxon>Cichorioideae</taxon>
        <taxon>Cichorieae</taxon>
        <taxon>Lactucinae</taxon>
        <taxon>Lactuca</taxon>
    </lineage>
</organism>
<feature type="domain" description="Malic enzyme NAD-binding" evidence="1">
    <location>
        <begin position="72"/>
        <end position="133"/>
    </location>
</feature>
<dbReference type="Pfam" id="PF03949">
    <property type="entry name" value="Malic_M"/>
    <property type="match status" value="1"/>
</dbReference>
<dbReference type="GO" id="GO:0051287">
    <property type="term" value="F:NAD binding"/>
    <property type="evidence" value="ECO:0007669"/>
    <property type="project" value="InterPro"/>
</dbReference>
<dbReference type="GO" id="GO:0005876">
    <property type="term" value="C:spindle microtubule"/>
    <property type="evidence" value="ECO:0007669"/>
    <property type="project" value="InterPro"/>
</dbReference>
<dbReference type="InterPro" id="IPR011989">
    <property type="entry name" value="ARM-like"/>
</dbReference>